<dbReference type="AlphaFoldDB" id="A0A5B7H401"/>
<sequence length="220" mass="24064">MYSQVIRRAITRPPHFPALQAGGKLLIKTVSTILCGLDAVIPVEEDVPHPPPWLTPVPDVHFTPTSTAAHPALQQQLALETISTMSSSFPVLCLLYTDGSLQSDGRAGCAVFSEDMNVPPGGWYRRRGVMVRRHNVVSARLRLGYRPVWQVAGQVDVPLFPSCHLCGIPKGNSLDHYCLHCPEVDGLLPRGLSLLDVCRHLLNEDNLDVLLARCPCFGGC</sequence>
<comment type="caution">
    <text evidence="1">The sequence shown here is derived from an EMBL/GenBank/DDBJ whole genome shotgun (WGS) entry which is preliminary data.</text>
</comment>
<name>A0A5B7H401_PORTR</name>
<keyword evidence="2" id="KW-1185">Reference proteome</keyword>
<proteinExistence type="predicted"/>
<accession>A0A5B7H401</accession>
<dbReference type="OrthoDB" id="6379915at2759"/>
<evidence type="ECO:0000313" key="1">
    <source>
        <dbReference type="EMBL" id="MPC67311.1"/>
    </source>
</evidence>
<evidence type="ECO:0000313" key="2">
    <source>
        <dbReference type="Proteomes" id="UP000324222"/>
    </source>
</evidence>
<reference evidence="1 2" key="1">
    <citation type="submission" date="2019-05" db="EMBL/GenBank/DDBJ databases">
        <title>Another draft genome of Portunus trituberculatus and its Hox gene families provides insights of decapod evolution.</title>
        <authorList>
            <person name="Jeong J.-H."/>
            <person name="Song I."/>
            <person name="Kim S."/>
            <person name="Choi T."/>
            <person name="Kim D."/>
            <person name="Ryu S."/>
            <person name="Kim W."/>
        </authorList>
    </citation>
    <scope>NUCLEOTIDE SEQUENCE [LARGE SCALE GENOMIC DNA]</scope>
    <source>
        <tissue evidence="1">Muscle</tissue>
    </source>
</reference>
<protein>
    <submittedName>
        <fullName evidence="1">Uncharacterized protein</fullName>
    </submittedName>
</protein>
<organism evidence="1 2">
    <name type="scientific">Portunus trituberculatus</name>
    <name type="common">Swimming crab</name>
    <name type="synonym">Neptunus trituberculatus</name>
    <dbReference type="NCBI Taxonomy" id="210409"/>
    <lineage>
        <taxon>Eukaryota</taxon>
        <taxon>Metazoa</taxon>
        <taxon>Ecdysozoa</taxon>
        <taxon>Arthropoda</taxon>
        <taxon>Crustacea</taxon>
        <taxon>Multicrustacea</taxon>
        <taxon>Malacostraca</taxon>
        <taxon>Eumalacostraca</taxon>
        <taxon>Eucarida</taxon>
        <taxon>Decapoda</taxon>
        <taxon>Pleocyemata</taxon>
        <taxon>Brachyura</taxon>
        <taxon>Eubrachyura</taxon>
        <taxon>Portunoidea</taxon>
        <taxon>Portunidae</taxon>
        <taxon>Portuninae</taxon>
        <taxon>Portunus</taxon>
    </lineage>
</organism>
<dbReference type="Proteomes" id="UP000324222">
    <property type="component" value="Unassembled WGS sequence"/>
</dbReference>
<dbReference type="EMBL" id="VSRR010026068">
    <property type="protein sequence ID" value="MPC67311.1"/>
    <property type="molecule type" value="Genomic_DNA"/>
</dbReference>
<gene>
    <name evidence="1" type="ORF">E2C01_061484</name>
</gene>